<protein>
    <recommendedName>
        <fullName evidence="1">RNase NYN domain-containing protein</fullName>
    </recommendedName>
</protein>
<feature type="non-terminal residue" evidence="2">
    <location>
        <position position="1"/>
    </location>
</feature>
<accession>X1GNK5</accession>
<organism evidence="2">
    <name type="scientific">marine sediment metagenome</name>
    <dbReference type="NCBI Taxonomy" id="412755"/>
    <lineage>
        <taxon>unclassified sequences</taxon>
        <taxon>metagenomes</taxon>
        <taxon>ecological metagenomes</taxon>
    </lineage>
</organism>
<dbReference type="InterPro" id="IPR021869">
    <property type="entry name" value="RNase_Zc3h12_NYN"/>
</dbReference>
<evidence type="ECO:0000313" key="2">
    <source>
        <dbReference type="EMBL" id="GAH43209.1"/>
    </source>
</evidence>
<evidence type="ECO:0000259" key="1">
    <source>
        <dbReference type="Pfam" id="PF11977"/>
    </source>
</evidence>
<dbReference type="AlphaFoldDB" id="X1GNK5"/>
<feature type="domain" description="RNase NYN" evidence="1">
    <location>
        <begin position="3"/>
        <end position="114"/>
    </location>
</feature>
<gene>
    <name evidence="2" type="ORF">S03H2_23179</name>
</gene>
<reference evidence="2" key="1">
    <citation type="journal article" date="2014" name="Front. Microbiol.">
        <title>High frequency of phylogenetically diverse reductive dehalogenase-homologous genes in deep subseafloor sedimentary metagenomes.</title>
        <authorList>
            <person name="Kawai M."/>
            <person name="Futagami T."/>
            <person name="Toyoda A."/>
            <person name="Takaki Y."/>
            <person name="Nishi S."/>
            <person name="Hori S."/>
            <person name="Arai W."/>
            <person name="Tsubouchi T."/>
            <person name="Morono Y."/>
            <person name="Uchiyama I."/>
            <person name="Ito T."/>
            <person name="Fujiyama A."/>
            <person name="Inagaki F."/>
            <person name="Takami H."/>
        </authorList>
    </citation>
    <scope>NUCLEOTIDE SEQUENCE</scope>
    <source>
        <strain evidence="2">Expedition CK06-06</strain>
    </source>
</reference>
<dbReference type="Pfam" id="PF11977">
    <property type="entry name" value="RNase_Zc3h12a"/>
    <property type="match status" value="1"/>
</dbReference>
<comment type="caution">
    <text evidence="2">The sequence shown here is derived from an EMBL/GenBank/DDBJ whole genome shotgun (WGS) entry which is preliminary data.</text>
</comment>
<name>X1GNK5_9ZZZZ</name>
<sequence length="160" mass="18767">KEKKPILKDLITLIEHLIEIGFKKENIHSICDPGLKFYIDRPVEFEVLIREGVVLPSPKVADEFILSFALKHDFCFIISNDKYRDYHDQLPSKQWLQDRRVSFMFIGDKIGLSPNIEYARIELLPVEDRKDGNKNLTKKERTTLDVLEKIKETSGEFDLF</sequence>
<proteinExistence type="predicted"/>
<dbReference type="EMBL" id="BARU01012621">
    <property type="protein sequence ID" value="GAH43209.1"/>
    <property type="molecule type" value="Genomic_DNA"/>
</dbReference>
<dbReference type="Gene3D" id="3.40.50.11980">
    <property type="match status" value="1"/>
</dbReference>